<evidence type="ECO:0000259" key="2">
    <source>
        <dbReference type="Pfam" id="PF13847"/>
    </source>
</evidence>
<dbReference type="CDD" id="cd02440">
    <property type="entry name" value="AdoMet_MTases"/>
    <property type="match status" value="1"/>
</dbReference>
<dbReference type="AlphaFoldDB" id="A0A1P8WIB7"/>
<dbReference type="SUPFAM" id="SSF53335">
    <property type="entry name" value="S-adenosyl-L-methionine-dependent methyltransferases"/>
    <property type="match status" value="1"/>
</dbReference>
<keyword evidence="1" id="KW-0732">Signal</keyword>
<dbReference type="InterPro" id="IPR025714">
    <property type="entry name" value="Methyltranfer_dom"/>
</dbReference>
<accession>A0A1P8WIB7</accession>
<sequence length="253" mass="28256" precursor="true">MFRLLLLVPALICSLASAQDKPITANEPDPTRGGRYEWRPNHDPNGIGKFYMGREIAHVMGFSGALWLERDTREEEERLTLLVKSLKLKPGDVVADIGAGSGVISGLMAEQVLPNGYVVAVDVQDEMLRRLQENMKKKGVSNVVPIKGSQQSSSLAPQSIDLAIMVDVYHEFEFPYEMMADISRAIRPGGRVVLVEYRMEDPTVPIKLVHKMSQKQAKAEVEQAEFNMKWTETIDVLPRQHILVFTKAAKASP</sequence>
<keyword evidence="3" id="KW-0808">Transferase</keyword>
<proteinExistence type="predicted"/>
<dbReference type="GO" id="GO:0032259">
    <property type="term" value="P:methylation"/>
    <property type="evidence" value="ECO:0007669"/>
    <property type="project" value="UniProtKB-KW"/>
</dbReference>
<dbReference type="EMBL" id="CP017641">
    <property type="protein sequence ID" value="APZ93798.1"/>
    <property type="molecule type" value="Genomic_DNA"/>
</dbReference>
<feature type="chain" id="PRO_5012636853" evidence="1">
    <location>
        <begin position="19"/>
        <end position="253"/>
    </location>
</feature>
<evidence type="ECO:0000313" key="4">
    <source>
        <dbReference type="Proteomes" id="UP000187735"/>
    </source>
</evidence>
<dbReference type="RefSeq" id="WP_077025205.1">
    <property type="nucleotide sequence ID" value="NZ_CP017641.1"/>
</dbReference>
<organism evidence="3 4">
    <name type="scientific">Fuerstiella marisgermanici</name>
    <dbReference type="NCBI Taxonomy" id="1891926"/>
    <lineage>
        <taxon>Bacteria</taxon>
        <taxon>Pseudomonadati</taxon>
        <taxon>Planctomycetota</taxon>
        <taxon>Planctomycetia</taxon>
        <taxon>Planctomycetales</taxon>
        <taxon>Planctomycetaceae</taxon>
        <taxon>Fuerstiella</taxon>
    </lineage>
</organism>
<protein>
    <submittedName>
        <fullName evidence="3">Putative methyltransferase YcgJ</fullName>
        <ecNumber evidence="3">2.1.1.-</ecNumber>
    </submittedName>
</protein>
<dbReference type="EC" id="2.1.1.-" evidence="3"/>
<name>A0A1P8WIB7_9PLAN</name>
<dbReference type="KEGG" id="fmr:Fuma_03416"/>
<evidence type="ECO:0000256" key="1">
    <source>
        <dbReference type="SAM" id="SignalP"/>
    </source>
</evidence>
<dbReference type="Proteomes" id="UP000187735">
    <property type="component" value="Chromosome"/>
</dbReference>
<dbReference type="OrthoDB" id="9784101at2"/>
<dbReference type="PANTHER" id="PTHR45128">
    <property type="entry name" value="METHYLTRANSFERASE TYPE 11"/>
    <property type="match status" value="1"/>
</dbReference>
<dbReference type="PANTHER" id="PTHR45128:SF1">
    <property type="entry name" value="S-ADENOSYLMETHIONINE-DEPENDENT METHYLTRANSFERASE RV2258C"/>
    <property type="match status" value="1"/>
</dbReference>
<reference evidence="3 4" key="1">
    <citation type="journal article" date="2016" name="Front. Microbiol.">
        <title>Fuerstia marisgermanicae gen. nov., sp. nov., an Unusual Member of the Phylum Planctomycetes from the German Wadden Sea.</title>
        <authorList>
            <person name="Kohn T."/>
            <person name="Heuer A."/>
            <person name="Jogler M."/>
            <person name="Vollmers J."/>
            <person name="Boedeker C."/>
            <person name="Bunk B."/>
            <person name="Rast P."/>
            <person name="Borchert D."/>
            <person name="Glockner I."/>
            <person name="Freese H.M."/>
            <person name="Klenk H.P."/>
            <person name="Overmann J."/>
            <person name="Kaster A.K."/>
            <person name="Rohde M."/>
            <person name="Wiegand S."/>
            <person name="Jogler C."/>
        </authorList>
    </citation>
    <scope>NUCLEOTIDE SEQUENCE [LARGE SCALE GENOMIC DNA]</scope>
    <source>
        <strain evidence="3 4">NH11</strain>
    </source>
</reference>
<dbReference type="InterPro" id="IPR053173">
    <property type="entry name" value="SAM-binding_MTase"/>
</dbReference>
<dbReference type="Gene3D" id="3.40.50.150">
    <property type="entry name" value="Vaccinia Virus protein VP39"/>
    <property type="match status" value="1"/>
</dbReference>
<feature type="signal peptide" evidence="1">
    <location>
        <begin position="1"/>
        <end position="18"/>
    </location>
</feature>
<dbReference type="InterPro" id="IPR029063">
    <property type="entry name" value="SAM-dependent_MTases_sf"/>
</dbReference>
<dbReference type="Pfam" id="PF13847">
    <property type="entry name" value="Methyltransf_31"/>
    <property type="match status" value="1"/>
</dbReference>
<keyword evidence="4" id="KW-1185">Reference proteome</keyword>
<evidence type="ECO:0000313" key="3">
    <source>
        <dbReference type="EMBL" id="APZ93798.1"/>
    </source>
</evidence>
<dbReference type="GO" id="GO:0008168">
    <property type="term" value="F:methyltransferase activity"/>
    <property type="evidence" value="ECO:0007669"/>
    <property type="project" value="UniProtKB-KW"/>
</dbReference>
<gene>
    <name evidence="3" type="primary">ycgJ</name>
    <name evidence="3" type="ORF">Fuma_03416</name>
</gene>
<feature type="domain" description="Methyltransferase" evidence="2">
    <location>
        <begin position="89"/>
        <end position="219"/>
    </location>
</feature>
<keyword evidence="3" id="KW-0489">Methyltransferase</keyword>